<gene>
    <name evidence="1" type="ORF">PPROV_000251900</name>
</gene>
<dbReference type="Proteomes" id="UP000660262">
    <property type="component" value="Unassembled WGS sequence"/>
</dbReference>
<evidence type="ECO:0000313" key="1">
    <source>
        <dbReference type="EMBL" id="GHP03764.1"/>
    </source>
</evidence>
<reference evidence="1" key="1">
    <citation type="submission" date="2020-10" db="EMBL/GenBank/DDBJ databases">
        <title>Unveiling of a novel bifunctional photoreceptor, Dualchrome1, isolated from a cosmopolitan green alga.</title>
        <authorList>
            <person name="Suzuki S."/>
            <person name="Kawachi M."/>
        </authorList>
    </citation>
    <scope>NUCLEOTIDE SEQUENCE</scope>
    <source>
        <strain evidence="1">NIES 2893</strain>
    </source>
</reference>
<proteinExistence type="predicted"/>
<dbReference type="EMBL" id="BNJQ01000006">
    <property type="protein sequence ID" value="GHP03764.1"/>
    <property type="molecule type" value="Genomic_DNA"/>
</dbReference>
<name>A0A830H9K8_9CHLO</name>
<comment type="caution">
    <text evidence="1">The sequence shown here is derived from an EMBL/GenBank/DDBJ whole genome shotgun (WGS) entry which is preliminary data.</text>
</comment>
<accession>A0A830H9K8</accession>
<keyword evidence="2" id="KW-1185">Reference proteome</keyword>
<evidence type="ECO:0000313" key="2">
    <source>
        <dbReference type="Proteomes" id="UP000660262"/>
    </source>
</evidence>
<dbReference type="AlphaFoldDB" id="A0A830H9K8"/>
<sequence>MMLKMMMTMSHSRRRRRIWTFTIASITATWALLLMTLLLGGPQQTAHATTTSKDKEGKCVLGKTCGTFVKEEKCSCMRTCHITKNCCDSPKQIDKVCNDGKPFVIRSILDDKDAFHLVKALLLENKGVHVADAHDAEKTLAKAALDSIAGITKPVCKNVCLQLLMLKKKLAIVSRVQQAFLLESFFLWRTKWKALQTARAGLAAHRLVVMPVLDTPLARRVARDTASAALEAATQAAAEETGLPIPPPPPTLFDRLKNWRREGEKKLRTTVEKAAQFPFLPNANDGEDGIITLPWAFDAMRKAIGAATGLDEFALAAEQLAEDDVEEYEGVTARFHNHTLSMFDVVIGEQARLASTLASVEEDVRAAESSISIQEKAVTDMLARARRLEGRVAEAMAQASRMATHMAEREGAEQP</sequence>
<organism evidence="1 2">
    <name type="scientific">Pycnococcus provasolii</name>
    <dbReference type="NCBI Taxonomy" id="41880"/>
    <lineage>
        <taxon>Eukaryota</taxon>
        <taxon>Viridiplantae</taxon>
        <taxon>Chlorophyta</taxon>
        <taxon>Pseudoscourfieldiophyceae</taxon>
        <taxon>Pseudoscourfieldiales</taxon>
        <taxon>Pycnococcaceae</taxon>
        <taxon>Pycnococcus</taxon>
    </lineage>
</organism>
<protein>
    <submittedName>
        <fullName evidence="1">Uncharacterized protein</fullName>
    </submittedName>
</protein>